<dbReference type="Proteomes" id="UP000306585">
    <property type="component" value="Unassembled WGS sequence"/>
</dbReference>
<dbReference type="EMBL" id="VBRY01000006">
    <property type="protein sequence ID" value="TLS67207.1"/>
    <property type="molecule type" value="Genomic_DNA"/>
</dbReference>
<reference evidence="1 2" key="1">
    <citation type="journal article" date="2019" name="Appl. Environ. Microbiol.">
        <title>Environmental Evidence and Genomic Insight of Iron-oxidizing Bacteria Preference Towards More Corrosion Resistant Stainless Steel at Higher Salinities.</title>
        <authorList>
            <person name="Garrison C.E."/>
            <person name="Price K.A."/>
            <person name="Field E.K."/>
        </authorList>
    </citation>
    <scope>NUCLEOTIDE SEQUENCE [LARGE SCALE GENOMIC DNA]</scope>
    <source>
        <strain evidence="1 2">P3</strain>
    </source>
</reference>
<name>A0A5R9GSF3_9PROT</name>
<dbReference type="RefSeq" id="WP_138239124.1">
    <property type="nucleotide sequence ID" value="NZ_VBRY01000006.1"/>
</dbReference>
<gene>
    <name evidence="1" type="ORF">FEF65_07125</name>
</gene>
<proteinExistence type="predicted"/>
<keyword evidence="2" id="KW-1185">Reference proteome</keyword>
<sequence length="150" mass="15056">MDYLFGQKALDAATSAAFSMVGPSTNTIGVSINYTKGKYAHGGTAGLLFAVDRSGSMAAFETLGGGKFAGNGTSVTVDLELTNALTVGDLRGVSGQAMVGLSHKNIALEGGVMAGRGYIGEVYGAGRAGAGTPVTSGVFVVDAILLWSNK</sequence>
<organism evidence="1 2">
    <name type="scientific">Mariprofundus erugo</name>
    <dbReference type="NCBI Taxonomy" id="2528639"/>
    <lineage>
        <taxon>Bacteria</taxon>
        <taxon>Pseudomonadati</taxon>
        <taxon>Pseudomonadota</taxon>
        <taxon>Candidatius Mariprofundia</taxon>
        <taxon>Mariprofundales</taxon>
        <taxon>Mariprofundaceae</taxon>
        <taxon>Mariprofundus</taxon>
    </lineage>
</organism>
<protein>
    <submittedName>
        <fullName evidence="1">Uncharacterized protein</fullName>
    </submittedName>
</protein>
<evidence type="ECO:0000313" key="2">
    <source>
        <dbReference type="Proteomes" id="UP000306585"/>
    </source>
</evidence>
<dbReference type="AlphaFoldDB" id="A0A5R9GSF3"/>
<evidence type="ECO:0000313" key="1">
    <source>
        <dbReference type="EMBL" id="TLS67207.1"/>
    </source>
</evidence>
<accession>A0A5R9GSF3</accession>
<comment type="caution">
    <text evidence="1">The sequence shown here is derived from an EMBL/GenBank/DDBJ whole genome shotgun (WGS) entry which is preliminary data.</text>
</comment>